<evidence type="ECO:0000313" key="3">
    <source>
        <dbReference type="Proteomes" id="UP001209540"/>
    </source>
</evidence>
<organism evidence="2 3">
    <name type="scientific">Phascolomyces articulosus</name>
    <dbReference type="NCBI Taxonomy" id="60185"/>
    <lineage>
        <taxon>Eukaryota</taxon>
        <taxon>Fungi</taxon>
        <taxon>Fungi incertae sedis</taxon>
        <taxon>Mucoromycota</taxon>
        <taxon>Mucoromycotina</taxon>
        <taxon>Mucoromycetes</taxon>
        <taxon>Mucorales</taxon>
        <taxon>Lichtheimiaceae</taxon>
        <taxon>Phascolomyces</taxon>
    </lineage>
</organism>
<keyword evidence="1" id="KW-0812">Transmembrane</keyword>
<evidence type="ECO:0000313" key="2">
    <source>
        <dbReference type="EMBL" id="KAI9278888.1"/>
    </source>
</evidence>
<name>A0AAD5KCQ2_9FUNG</name>
<dbReference type="EMBL" id="JAIXMP010000001">
    <property type="protein sequence ID" value="KAI9278888.1"/>
    <property type="molecule type" value="Genomic_DNA"/>
</dbReference>
<comment type="caution">
    <text evidence="2">The sequence shown here is derived from an EMBL/GenBank/DDBJ whole genome shotgun (WGS) entry which is preliminary data.</text>
</comment>
<keyword evidence="1" id="KW-0472">Membrane</keyword>
<protein>
    <submittedName>
        <fullName evidence="2">Uncharacterized protein</fullName>
    </submittedName>
</protein>
<dbReference type="Proteomes" id="UP001209540">
    <property type="component" value="Unassembled WGS sequence"/>
</dbReference>
<keyword evidence="1" id="KW-1133">Transmembrane helix</keyword>
<dbReference type="AlphaFoldDB" id="A0AAD5KCQ2"/>
<feature type="transmembrane region" description="Helical" evidence="1">
    <location>
        <begin position="120"/>
        <end position="146"/>
    </location>
</feature>
<gene>
    <name evidence="2" type="ORF">BDA99DRAFT_567513</name>
</gene>
<proteinExistence type="predicted"/>
<keyword evidence="3" id="KW-1185">Reference proteome</keyword>
<evidence type="ECO:0000256" key="1">
    <source>
        <dbReference type="SAM" id="Phobius"/>
    </source>
</evidence>
<accession>A0AAD5KCQ2</accession>
<sequence>MAADHLTTKYGFQYNVLTDSNKDNAREIWGLLWHGKISNYKNTDYNLGKLLKNYWTVHMKNLGKSAANQEGINIRSKAEKSKSIKPERHGMEACLYLADPMGIYYYYSIMVKIFGSLQKFLFSLMVMASSLLLLLVAMGAYVPIYYEDPAFASLCPSGFRSNFSSYRESKKLYPQYSQLKMHTDKVSPPYKIITILLQS</sequence>
<reference evidence="2" key="1">
    <citation type="journal article" date="2022" name="IScience">
        <title>Evolution of zygomycete secretomes and the origins of terrestrial fungal ecologies.</title>
        <authorList>
            <person name="Chang Y."/>
            <person name="Wang Y."/>
            <person name="Mondo S."/>
            <person name="Ahrendt S."/>
            <person name="Andreopoulos W."/>
            <person name="Barry K."/>
            <person name="Beard J."/>
            <person name="Benny G.L."/>
            <person name="Blankenship S."/>
            <person name="Bonito G."/>
            <person name="Cuomo C."/>
            <person name="Desiro A."/>
            <person name="Gervers K.A."/>
            <person name="Hundley H."/>
            <person name="Kuo A."/>
            <person name="LaButti K."/>
            <person name="Lang B.F."/>
            <person name="Lipzen A."/>
            <person name="O'Donnell K."/>
            <person name="Pangilinan J."/>
            <person name="Reynolds N."/>
            <person name="Sandor L."/>
            <person name="Smith M.E."/>
            <person name="Tsang A."/>
            <person name="Grigoriev I.V."/>
            <person name="Stajich J.E."/>
            <person name="Spatafora J.W."/>
        </authorList>
    </citation>
    <scope>NUCLEOTIDE SEQUENCE</scope>
    <source>
        <strain evidence="2">RSA 2281</strain>
    </source>
</reference>
<reference evidence="2" key="2">
    <citation type="submission" date="2023-02" db="EMBL/GenBank/DDBJ databases">
        <authorList>
            <consortium name="DOE Joint Genome Institute"/>
            <person name="Mondo S.J."/>
            <person name="Chang Y."/>
            <person name="Wang Y."/>
            <person name="Ahrendt S."/>
            <person name="Andreopoulos W."/>
            <person name="Barry K."/>
            <person name="Beard J."/>
            <person name="Benny G.L."/>
            <person name="Blankenship S."/>
            <person name="Bonito G."/>
            <person name="Cuomo C."/>
            <person name="Desiro A."/>
            <person name="Gervers K.A."/>
            <person name="Hundley H."/>
            <person name="Kuo A."/>
            <person name="LaButti K."/>
            <person name="Lang B.F."/>
            <person name="Lipzen A."/>
            <person name="O'Donnell K."/>
            <person name="Pangilinan J."/>
            <person name="Reynolds N."/>
            <person name="Sandor L."/>
            <person name="Smith M.W."/>
            <person name="Tsang A."/>
            <person name="Grigoriev I.V."/>
            <person name="Stajich J.E."/>
            <person name="Spatafora J.W."/>
        </authorList>
    </citation>
    <scope>NUCLEOTIDE SEQUENCE</scope>
    <source>
        <strain evidence="2">RSA 2281</strain>
    </source>
</reference>